<dbReference type="RefSeq" id="WP_160731375.1">
    <property type="nucleotide sequence ID" value="NZ_CANLWR010000002.1"/>
</dbReference>
<sequence>MAARPNDPLLAAGKIVTTLVSALLLLVAVVLVLTIPAFLFSYKHVAEALDGNAANLPLVLATITGLLTLGAAVMAAAFMFFRYLGKIIDTVGQGDPFVDENADRLEKMGWIAAVFQVAAIPMMMAVAYLQTQFPEQEIQLDIELSATGVLLAIVLFILARVFRQGSAMREELEGTV</sequence>
<dbReference type="AlphaFoldDB" id="A0A6I4V1X7"/>
<organism evidence="2 3">
    <name type="scientific">Pontixanthobacter luteolus</name>
    <dbReference type="NCBI Taxonomy" id="295089"/>
    <lineage>
        <taxon>Bacteria</taxon>
        <taxon>Pseudomonadati</taxon>
        <taxon>Pseudomonadota</taxon>
        <taxon>Alphaproteobacteria</taxon>
        <taxon>Sphingomonadales</taxon>
        <taxon>Erythrobacteraceae</taxon>
        <taxon>Pontixanthobacter</taxon>
    </lineage>
</organism>
<reference evidence="2 3" key="1">
    <citation type="submission" date="2019-12" db="EMBL/GenBank/DDBJ databases">
        <title>Genomic-based taxomic classification of the family Erythrobacteraceae.</title>
        <authorList>
            <person name="Xu L."/>
        </authorList>
    </citation>
    <scope>NUCLEOTIDE SEQUENCE [LARGE SCALE GENOMIC DNA]</scope>
    <source>
        <strain evidence="2 3">SW-109</strain>
    </source>
</reference>
<name>A0A6I4V1X7_9SPHN</name>
<feature type="transmembrane region" description="Helical" evidence="1">
    <location>
        <begin position="142"/>
        <end position="162"/>
    </location>
</feature>
<dbReference type="Proteomes" id="UP000471435">
    <property type="component" value="Unassembled WGS sequence"/>
</dbReference>
<evidence type="ECO:0000313" key="2">
    <source>
        <dbReference type="EMBL" id="MXP48167.1"/>
    </source>
</evidence>
<dbReference type="Pfam" id="PF11188">
    <property type="entry name" value="DUF2975"/>
    <property type="match status" value="1"/>
</dbReference>
<feature type="transmembrane region" description="Helical" evidence="1">
    <location>
        <begin position="110"/>
        <end position="130"/>
    </location>
</feature>
<accession>A0A6I4V1X7</accession>
<evidence type="ECO:0000313" key="3">
    <source>
        <dbReference type="Proteomes" id="UP000471435"/>
    </source>
</evidence>
<comment type="caution">
    <text evidence="2">The sequence shown here is derived from an EMBL/GenBank/DDBJ whole genome shotgun (WGS) entry which is preliminary data.</text>
</comment>
<keyword evidence="1" id="KW-0812">Transmembrane</keyword>
<gene>
    <name evidence="2" type="ORF">GRI43_12290</name>
</gene>
<feature type="transmembrane region" description="Helical" evidence="1">
    <location>
        <begin position="58"/>
        <end position="81"/>
    </location>
</feature>
<proteinExistence type="predicted"/>
<dbReference type="OrthoDB" id="7349915at2"/>
<keyword evidence="1" id="KW-1133">Transmembrane helix</keyword>
<keyword evidence="3" id="KW-1185">Reference proteome</keyword>
<feature type="transmembrane region" description="Helical" evidence="1">
    <location>
        <begin position="12"/>
        <end position="38"/>
    </location>
</feature>
<protein>
    <submittedName>
        <fullName evidence="2">DUF2975 domain-containing protein</fullName>
    </submittedName>
</protein>
<dbReference type="EMBL" id="WTYP01000002">
    <property type="protein sequence ID" value="MXP48167.1"/>
    <property type="molecule type" value="Genomic_DNA"/>
</dbReference>
<keyword evidence="1" id="KW-0472">Membrane</keyword>
<dbReference type="InterPro" id="IPR021354">
    <property type="entry name" value="DUF2975"/>
</dbReference>
<evidence type="ECO:0000256" key="1">
    <source>
        <dbReference type="SAM" id="Phobius"/>
    </source>
</evidence>